<accession>A0ABT2AGD1</accession>
<dbReference type="Gene3D" id="3.50.50.60">
    <property type="entry name" value="FAD/NAD(P)-binding domain"/>
    <property type="match status" value="1"/>
</dbReference>
<evidence type="ECO:0000313" key="1">
    <source>
        <dbReference type="EMBL" id="MCS0595297.1"/>
    </source>
</evidence>
<evidence type="ECO:0000313" key="2">
    <source>
        <dbReference type="Proteomes" id="UP001206572"/>
    </source>
</evidence>
<dbReference type="EMBL" id="JANUHA010000001">
    <property type="protein sequence ID" value="MCS0595297.1"/>
    <property type="molecule type" value="Genomic_DNA"/>
</dbReference>
<dbReference type="InterPro" id="IPR050816">
    <property type="entry name" value="Flavin-dep_Halogenase_NPB"/>
</dbReference>
<dbReference type="SUPFAM" id="SSF51905">
    <property type="entry name" value="FAD/NAD(P)-binding domain"/>
    <property type="match status" value="1"/>
</dbReference>
<sequence>MNTEPIKDIVIVGGGTAGWMTAAALATVLNGRYNIRLVESDEIGIVGVGEATIPMIQRFNRVVGIDENEFMRETQGSFKLGIEFVNWGRLGERYMHGFGRLGQDLATLPFDQYWQKMRAAGKAAPLEQYSITRMAARAGKFMPPRFDVQNSPLRDINYAYHFDASLYAKYLRKLSEARGVVRIEGKITRATQRADNGFIDAVELENGTRVEGELFIDCSGFRGLLIEQTLQTGFEDWTHWLPADRALAVPCESAPAITPYTRATAHKSGWQWRIPLQHRTGNGHVYCSRFISDDEAASTLLANLDGKALADPRLIKFQTGMHKQAWNRNVVALGLASGFLEPLESTSIHLIQSGIQRLLDFFPDRGWSGVDRDEYNRQSRFDYERIRDFIILHYHLNQRSDSEYWKECANMAIPETLRHKMDMYRSRGRVVRVDNELFSEVGWIQVFEGQNMPIEGYHPLADTQSEEDIAEYLDSVRGVIAKCVEVMPSHDAYIAKMCAAKKM</sequence>
<organism evidence="1 2">
    <name type="scientific">Massilia agri</name>
    <dbReference type="NCBI Taxonomy" id="1886785"/>
    <lineage>
        <taxon>Bacteria</taxon>
        <taxon>Pseudomonadati</taxon>
        <taxon>Pseudomonadota</taxon>
        <taxon>Betaproteobacteria</taxon>
        <taxon>Burkholderiales</taxon>
        <taxon>Oxalobacteraceae</taxon>
        <taxon>Telluria group</taxon>
        <taxon>Massilia</taxon>
    </lineage>
</organism>
<dbReference type="InterPro" id="IPR033856">
    <property type="entry name" value="Trp_halogen"/>
</dbReference>
<gene>
    <name evidence="1" type="ORF">NX780_02950</name>
</gene>
<proteinExistence type="predicted"/>
<comment type="caution">
    <text evidence="1">The sequence shown here is derived from an EMBL/GenBank/DDBJ whole genome shotgun (WGS) entry which is preliminary data.</text>
</comment>
<dbReference type="Proteomes" id="UP001206572">
    <property type="component" value="Unassembled WGS sequence"/>
</dbReference>
<dbReference type="PIRSF" id="PIRSF011396">
    <property type="entry name" value="Trp_halogenase"/>
    <property type="match status" value="1"/>
</dbReference>
<reference evidence="1 2" key="1">
    <citation type="submission" date="2022-08" db="EMBL/GenBank/DDBJ databases">
        <title>Reclassification of Massilia species as members of the genera Telluria, Duganella, Pseudoduganella, Mokoshia gen. nov. and Zemynaea gen. nov. using orthogonal and non-orthogonal genome-based approaches.</title>
        <authorList>
            <person name="Bowman J.P."/>
        </authorList>
    </citation>
    <scope>NUCLEOTIDE SEQUENCE [LARGE SCALE GENOMIC DNA]</scope>
    <source>
        <strain evidence="1 2">JCM 31661</strain>
    </source>
</reference>
<dbReference type="PANTHER" id="PTHR43747:SF4">
    <property type="entry name" value="FLAVIN-DEPENDENT TRYPTOPHAN HALOGENASE"/>
    <property type="match status" value="1"/>
</dbReference>
<dbReference type="InterPro" id="IPR006905">
    <property type="entry name" value="Flavin_halogenase"/>
</dbReference>
<keyword evidence="2" id="KW-1185">Reference proteome</keyword>
<dbReference type="PANTHER" id="PTHR43747">
    <property type="entry name" value="FAD-BINDING PROTEIN"/>
    <property type="match status" value="1"/>
</dbReference>
<name>A0ABT2AGD1_9BURK</name>
<dbReference type="RefSeq" id="WP_258826366.1">
    <property type="nucleotide sequence ID" value="NZ_JANUHA010000001.1"/>
</dbReference>
<dbReference type="Pfam" id="PF04820">
    <property type="entry name" value="Trp_halogenase"/>
    <property type="match status" value="1"/>
</dbReference>
<protein>
    <submittedName>
        <fullName evidence="1">Tryptophan 7-halogenase</fullName>
    </submittedName>
</protein>
<dbReference type="InterPro" id="IPR036188">
    <property type="entry name" value="FAD/NAD-bd_sf"/>
</dbReference>